<sequence>MCPCSRRTAKEEEEYGSYCEKCWDIIKKTRECVVCKIKVEKTRLYVSVSANVPGCIRCYSNRDFPNIKVGS</sequence>
<gene>
    <name evidence="1" type="ORF">LCPAC401_04460</name>
</gene>
<organism evidence="1">
    <name type="scientific">Pithovirus LCPAC401</name>
    <dbReference type="NCBI Taxonomy" id="2506595"/>
    <lineage>
        <taxon>Viruses</taxon>
        <taxon>Pithoviruses</taxon>
    </lineage>
</organism>
<reference evidence="1" key="1">
    <citation type="journal article" date="2019" name="MBio">
        <title>Virus Genomes from Deep Sea Sediments Expand the Ocean Megavirome and Support Independent Origins of Viral Gigantism.</title>
        <authorList>
            <person name="Backstrom D."/>
            <person name="Yutin N."/>
            <person name="Jorgensen S.L."/>
            <person name="Dharamshi J."/>
            <person name="Homa F."/>
            <person name="Zaremba-Niedwiedzka K."/>
            <person name="Spang A."/>
            <person name="Wolf Y.I."/>
            <person name="Koonin E.V."/>
            <person name="Ettema T.J."/>
        </authorList>
    </citation>
    <scope>NUCLEOTIDE SEQUENCE</scope>
</reference>
<protein>
    <submittedName>
        <fullName evidence="1">Uncharacterized protein</fullName>
    </submittedName>
</protein>
<accession>A0A481ZA61</accession>
<proteinExistence type="predicted"/>
<dbReference type="EMBL" id="MK500583">
    <property type="protein sequence ID" value="QBK92808.1"/>
    <property type="molecule type" value="Genomic_DNA"/>
</dbReference>
<evidence type="ECO:0000313" key="1">
    <source>
        <dbReference type="EMBL" id="QBK92808.1"/>
    </source>
</evidence>
<name>A0A481ZA61_9VIRU</name>